<evidence type="ECO:0000256" key="5">
    <source>
        <dbReference type="ARBA" id="ARBA00022679"/>
    </source>
</evidence>
<feature type="binding site" evidence="7">
    <location>
        <position position="45"/>
    </location>
    <ligand>
        <name>S-adenosyl-L-methionine</name>
        <dbReference type="ChEBI" id="CHEBI:59789"/>
    </ligand>
</feature>
<dbReference type="SUPFAM" id="SSF81799">
    <property type="entry name" value="Putative methyltransferase TM0872, insert domain"/>
    <property type="match status" value="1"/>
</dbReference>
<gene>
    <name evidence="7" type="primary">rsmH</name>
    <name evidence="8" type="ORF">A6V39_04310</name>
</gene>
<protein>
    <recommendedName>
        <fullName evidence="7">Ribosomal RNA small subunit methyltransferase H</fullName>
        <ecNumber evidence="7">2.1.1.199</ecNumber>
    </recommendedName>
    <alternativeName>
        <fullName evidence="7">16S rRNA m(4)C1402 methyltransferase</fullName>
    </alternativeName>
    <alternativeName>
        <fullName evidence="7">rRNA (cytosine-N(4)-)-methyltransferase RsmH</fullName>
    </alternativeName>
</protein>
<dbReference type="Gene3D" id="3.40.50.150">
    <property type="entry name" value="Vaccinia Virus protein VP39"/>
    <property type="match status" value="1"/>
</dbReference>
<feature type="binding site" evidence="7">
    <location>
        <position position="92"/>
    </location>
    <ligand>
        <name>S-adenosyl-L-methionine</name>
        <dbReference type="ChEBI" id="CHEBI:59789"/>
    </ligand>
</feature>
<dbReference type="InterPro" id="IPR002903">
    <property type="entry name" value="RsmH"/>
</dbReference>
<dbReference type="HAMAP" id="MF_01007">
    <property type="entry name" value="16SrRNA_methyltr_H"/>
    <property type="match status" value="1"/>
</dbReference>
<dbReference type="Pfam" id="PF01795">
    <property type="entry name" value="Methyltransf_5"/>
    <property type="match status" value="1"/>
</dbReference>
<feature type="binding site" evidence="7">
    <location>
        <begin position="25"/>
        <end position="27"/>
    </location>
    <ligand>
        <name>S-adenosyl-L-methionine</name>
        <dbReference type="ChEBI" id="CHEBI:59789"/>
    </ligand>
</feature>
<dbReference type="STRING" id="432608.A6V39_04310"/>
<comment type="catalytic activity">
    <reaction evidence="7">
        <text>cytidine(1402) in 16S rRNA + S-adenosyl-L-methionine = N(4)-methylcytidine(1402) in 16S rRNA + S-adenosyl-L-homocysteine + H(+)</text>
        <dbReference type="Rhea" id="RHEA:42928"/>
        <dbReference type="Rhea" id="RHEA-COMP:10286"/>
        <dbReference type="Rhea" id="RHEA-COMP:10287"/>
        <dbReference type="ChEBI" id="CHEBI:15378"/>
        <dbReference type="ChEBI" id="CHEBI:57856"/>
        <dbReference type="ChEBI" id="CHEBI:59789"/>
        <dbReference type="ChEBI" id="CHEBI:74506"/>
        <dbReference type="ChEBI" id="CHEBI:82748"/>
        <dbReference type="EC" id="2.1.1.199"/>
    </reaction>
</comment>
<comment type="caution">
    <text evidence="8">The sequence shown here is derived from an EMBL/GenBank/DDBJ whole genome shotgun (WGS) entry which is preliminary data.</text>
</comment>
<dbReference type="PANTHER" id="PTHR11265:SF0">
    <property type="entry name" value="12S RRNA N4-METHYLCYTIDINE METHYLTRANSFERASE"/>
    <property type="match status" value="1"/>
</dbReference>
<evidence type="ECO:0000256" key="3">
    <source>
        <dbReference type="ARBA" id="ARBA00022552"/>
    </source>
</evidence>
<evidence type="ECO:0000256" key="1">
    <source>
        <dbReference type="ARBA" id="ARBA00010396"/>
    </source>
</evidence>
<proteinExistence type="inferred from homology"/>
<feature type="binding site" evidence="7">
    <location>
        <position position="99"/>
    </location>
    <ligand>
        <name>S-adenosyl-L-methionine</name>
        <dbReference type="ChEBI" id="CHEBI:59789"/>
    </ligand>
</feature>
<keyword evidence="2 7" id="KW-0963">Cytoplasm</keyword>
<keyword evidence="3 7" id="KW-0698">rRNA processing</keyword>
<evidence type="ECO:0000256" key="6">
    <source>
        <dbReference type="ARBA" id="ARBA00022691"/>
    </source>
</evidence>
<evidence type="ECO:0000313" key="8">
    <source>
        <dbReference type="EMBL" id="OAL10172.1"/>
    </source>
</evidence>
<dbReference type="GO" id="GO:0070475">
    <property type="term" value="P:rRNA base methylation"/>
    <property type="evidence" value="ECO:0007669"/>
    <property type="project" value="UniProtKB-UniRule"/>
</dbReference>
<dbReference type="GO" id="GO:0005737">
    <property type="term" value="C:cytoplasm"/>
    <property type="evidence" value="ECO:0007669"/>
    <property type="project" value="UniProtKB-SubCell"/>
</dbReference>
<dbReference type="SUPFAM" id="SSF53335">
    <property type="entry name" value="S-adenosyl-L-methionine-dependent methyltransferases"/>
    <property type="match status" value="1"/>
</dbReference>
<dbReference type="GO" id="GO:0071424">
    <property type="term" value="F:rRNA (cytosine-N4-)-methyltransferase activity"/>
    <property type="evidence" value="ECO:0007669"/>
    <property type="project" value="UniProtKB-UniRule"/>
</dbReference>
<dbReference type="Proteomes" id="UP000077623">
    <property type="component" value="Unassembled WGS sequence"/>
</dbReference>
<dbReference type="AlphaFoldDB" id="A0A1A9QC68"/>
<accession>A0A1A9QC68</accession>
<dbReference type="EMBL" id="LWUJ01000012">
    <property type="protein sequence ID" value="OAL10172.1"/>
    <property type="molecule type" value="Genomic_DNA"/>
</dbReference>
<dbReference type="NCBIfam" id="TIGR00006">
    <property type="entry name" value="16S rRNA (cytosine(1402)-N(4))-methyltransferase RsmH"/>
    <property type="match status" value="1"/>
</dbReference>
<comment type="subcellular location">
    <subcellularLocation>
        <location evidence="7">Cytoplasm</location>
    </subcellularLocation>
</comment>
<dbReference type="PANTHER" id="PTHR11265">
    <property type="entry name" value="S-ADENOSYL-METHYLTRANSFERASE MRAW"/>
    <property type="match status" value="1"/>
</dbReference>
<comment type="function">
    <text evidence="7">Specifically methylates the N4 position of cytidine in position 1402 (C1402) of 16S rRNA.</text>
</comment>
<dbReference type="InterPro" id="IPR023397">
    <property type="entry name" value="SAM-dep_MeTrfase_MraW_recog"/>
</dbReference>
<dbReference type="Gene3D" id="1.10.150.170">
    <property type="entry name" value="Putative methyltransferase TM0872, insert domain"/>
    <property type="match status" value="1"/>
</dbReference>
<name>A0A1A9QC68_9MOLU</name>
<comment type="similarity">
    <text evidence="1 7">Belongs to the methyltransferase superfamily. RsmH family.</text>
</comment>
<evidence type="ECO:0000256" key="7">
    <source>
        <dbReference type="HAMAP-Rule" id="MF_01007"/>
    </source>
</evidence>
<evidence type="ECO:0000256" key="4">
    <source>
        <dbReference type="ARBA" id="ARBA00022603"/>
    </source>
</evidence>
<sequence length="301" mass="34751">MAKETVGYLAHSTDGLYLDCTFGAGGHTKQLLSVISPNARVIGLDLDQRAVEIGKELEKEDNRFSIIHMNFADYVKYRKEHDLPKAKGVIFDLGASTMQLKDKERGFSYKYDAHLDMRMDQSSSLTAAEILNTYPRRELKDIFKKYGDIANPDKLVNLISLYRKQNDFIETTEVFKAIVEEAFWNIDAIKFNKVLRKCFQALRIAVNKEFSSLEKALESLNEILEVGGIACIITFHSGEERIVRAWKSKYCDNIEIQDYSQNILNKFKFVTEKYIVPEEYEIVENWASRSSKLWVIQKVKD</sequence>
<feature type="binding site" evidence="7">
    <location>
        <position position="71"/>
    </location>
    <ligand>
        <name>S-adenosyl-L-methionine</name>
        <dbReference type="ChEBI" id="CHEBI:59789"/>
    </ligand>
</feature>
<keyword evidence="5 7" id="KW-0808">Transferase</keyword>
<evidence type="ECO:0000313" key="9">
    <source>
        <dbReference type="Proteomes" id="UP000077623"/>
    </source>
</evidence>
<keyword evidence="6 7" id="KW-0949">S-adenosyl-L-methionine</keyword>
<evidence type="ECO:0000256" key="2">
    <source>
        <dbReference type="ARBA" id="ARBA00022490"/>
    </source>
</evidence>
<dbReference type="PIRSF" id="PIRSF004486">
    <property type="entry name" value="MraW"/>
    <property type="match status" value="1"/>
</dbReference>
<dbReference type="EC" id="2.1.1.199" evidence="7"/>
<dbReference type="CDD" id="cd02440">
    <property type="entry name" value="AdoMet_MTases"/>
    <property type="match status" value="1"/>
</dbReference>
<keyword evidence="4 7" id="KW-0489">Methyltransferase</keyword>
<organism evidence="8 9">
    <name type="scientific">Candidatus Mycoplasma haematobovis</name>
    <dbReference type="NCBI Taxonomy" id="432608"/>
    <lineage>
        <taxon>Bacteria</taxon>
        <taxon>Bacillati</taxon>
        <taxon>Mycoplasmatota</taxon>
        <taxon>Mollicutes</taxon>
        <taxon>Mycoplasmataceae</taxon>
        <taxon>Mycoplasma</taxon>
    </lineage>
</organism>
<keyword evidence="9" id="KW-1185">Reference proteome</keyword>
<dbReference type="InterPro" id="IPR029063">
    <property type="entry name" value="SAM-dependent_MTases_sf"/>
</dbReference>
<reference evidence="9" key="1">
    <citation type="submission" date="2016-04" db="EMBL/GenBank/DDBJ databases">
        <authorList>
            <person name="Quiroz-Castaneda R.E."/>
            <person name="Martinez-Ocampo F."/>
        </authorList>
    </citation>
    <scope>NUCLEOTIDE SEQUENCE [LARGE SCALE GENOMIC DNA]</scope>
    <source>
        <strain evidence="9">INIFAP01</strain>
    </source>
</reference>